<sequence>MTRKKQKEILFCDYFDQWVETYKVGAIKQVTLSKYYMSGKQLRKICPKLLMSNFDRIEYQKIINEYAKTHEKQTTVDFHHNIKGCILDAFHDGVLDKDPTYRAVIKGKEPGKKRMKFLQKDELTKLVHSLDLSNGINKDWFILLLAKTGMRFAECLAITPNDFDFEANQLNINKTWDYKSAEGGFIKTKTDSSVRKIVIDWQVSGLIRPIIEKLPPDEPIFIEKLPEGRYKRQHNSTYVNYL</sequence>
<dbReference type="PROSITE" id="PS51898">
    <property type="entry name" value="TYR_RECOMBINASE"/>
    <property type="match status" value="1"/>
</dbReference>
<dbReference type="AlphaFoldDB" id="A0AAW8T462"/>
<evidence type="ECO:0000259" key="5">
    <source>
        <dbReference type="PROSITE" id="PS51898"/>
    </source>
</evidence>
<dbReference type="InterPro" id="IPR013762">
    <property type="entry name" value="Integrase-like_cat_sf"/>
</dbReference>
<dbReference type="GO" id="GO:0003677">
    <property type="term" value="F:DNA binding"/>
    <property type="evidence" value="ECO:0007669"/>
    <property type="project" value="UniProtKB-KW"/>
</dbReference>
<name>A0AAW8T462_9ENTE</name>
<evidence type="ECO:0000256" key="1">
    <source>
        <dbReference type="ARBA" id="ARBA00008857"/>
    </source>
</evidence>
<evidence type="ECO:0000313" key="7">
    <source>
        <dbReference type="Proteomes" id="UP001254770"/>
    </source>
</evidence>
<dbReference type="Pfam" id="PF00589">
    <property type="entry name" value="Phage_integrase"/>
    <property type="match status" value="1"/>
</dbReference>
<dbReference type="InterPro" id="IPR002104">
    <property type="entry name" value="Integrase_catalytic"/>
</dbReference>
<comment type="similarity">
    <text evidence="1">Belongs to the 'phage' integrase family.</text>
</comment>
<keyword evidence="3" id="KW-0238">DNA-binding</keyword>
<evidence type="ECO:0000256" key="4">
    <source>
        <dbReference type="ARBA" id="ARBA00023172"/>
    </source>
</evidence>
<evidence type="ECO:0000256" key="2">
    <source>
        <dbReference type="ARBA" id="ARBA00022908"/>
    </source>
</evidence>
<dbReference type="SUPFAM" id="SSF56349">
    <property type="entry name" value="DNA breaking-rejoining enzymes"/>
    <property type="match status" value="1"/>
</dbReference>
<dbReference type="InterPro" id="IPR011010">
    <property type="entry name" value="DNA_brk_join_enz"/>
</dbReference>
<dbReference type="PANTHER" id="PTHR30629">
    <property type="entry name" value="PROPHAGE INTEGRASE"/>
    <property type="match status" value="1"/>
</dbReference>
<dbReference type="EMBL" id="JARPXL010000001">
    <property type="protein sequence ID" value="MDT2543189.1"/>
    <property type="molecule type" value="Genomic_DNA"/>
</dbReference>
<dbReference type="PANTHER" id="PTHR30629:SF2">
    <property type="entry name" value="PROPHAGE INTEGRASE INTS-RELATED"/>
    <property type="match status" value="1"/>
</dbReference>
<evidence type="ECO:0000313" key="6">
    <source>
        <dbReference type="EMBL" id="MDT2543189.1"/>
    </source>
</evidence>
<reference evidence="6" key="1">
    <citation type="submission" date="2023-03" db="EMBL/GenBank/DDBJ databases">
        <authorList>
            <person name="Shen W."/>
            <person name="Cai J."/>
        </authorList>
    </citation>
    <scope>NUCLEOTIDE SEQUENCE</scope>
    <source>
        <strain evidence="6">Y15</strain>
    </source>
</reference>
<feature type="domain" description="Tyr recombinase" evidence="5">
    <location>
        <begin position="113"/>
        <end position="242"/>
    </location>
</feature>
<dbReference type="GO" id="GO:0015074">
    <property type="term" value="P:DNA integration"/>
    <property type="evidence" value="ECO:0007669"/>
    <property type="project" value="UniProtKB-KW"/>
</dbReference>
<dbReference type="Gene3D" id="1.10.150.130">
    <property type="match status" value="1"/>
</dbReference>
<comment type="caution">
    <text evidence="6">The sequence shown here is derived from an EMBL/GenBank/DDBJ whole genome shotgun (WGS) entry which is preliminary data.</text>
</comment>
<dbReference type="RefSeq" id="WP_311880395.1">
    <property type="nucleotide sequence ID" value="NZ_JARPXL010000001.1"/>
</dbReference>
<dbReference type="GO" id="GO:0006310">
    <property type="term" value="P:DNA recombination"/>
    <property type="evidence" value="ECO:0007669"/>
    <property type="project" value="UniProtKB-KW"/>
</dbReference>
<dbReference type="InterPro" id="IPR050808">
    <property type="entry name" value="Phage_Integrase"/>
</dbReference>
<keyword evidence="4" id="KW-0233">DNA recombination</keyword>
<feature type="non-terminal residue" evidence="6">
    <location>
        <position position="242"/>
    </location>
</feature>
<organism evidence="6 7">
    <name type="scientific">Enterococcus raffinosus</name>
    <dbReference type="NCBI Taxonomy" id="71452"/>
    <lineage>
        <taxon>Bacteria</taxon>
        <taxon>Bacillati</taxon>
        <taxon>Bacillota</taxon>
        <taxon>Bacilli</taxon>
        <taxon>Lactobacillales</taxon>
        <taxon>Enterococcaceae</taxon>
        <taxon>Enterococcus</taxon>
    </lineage>
</organism>
<dbReference type="Gene3D" id="1.10.443.10">
    <property type="entry name" value="Intergrase catalytic core"/>
    <property type="match status" value="1"/>
</dbReference>
<dbReference type="InterPro" id="IPR010998">
    <property type="entry name" value="Integrase_recombinase_N"/>
</dbReference>
<evidence type="ECO:0000256" key="3">
    <source>
        <dbReference type="ARBA" id="ARBA00023125"/>
    </source>
</evidence>
<dbReference type="Proteomes" id="UP001254770">
    <property type="component" value="Unassembled WGS sequence"/>
</dbReference>
<accession>A0AAW8T462</accession>
<gene>
    <name evidence="6" type="ORF">P7D69_02370</name>
</gene>
<proteinExistence type="inferred from homology"/>
<keyword evidence="2" id="KW-0229">DNA integration</keyword>
<protein>
    <submittedName>
        <fullName evidence="6">Tyrosine-type recombinase/integrase</fullName>
    </submittedName>
</protein>